<dbReference type="EMBL" id="KK117620">
    <property type="protein sequence ID" value="KFM70976.1"/>
    <property type="molecule type" value="Genomic_DNA"/>
</dbReference>
<name>A0A087U0T7_STEMI</name>
<dbReference type="Proteomes" id="UP000054359">
    <property type="component" value="Unassembled WGS sequence"/>
</dbReference>
<protein>
    <submittedName>
        <fullName evidence="1">Uncharacterized protein</fullName>
    </submittedName>
</protein>
<evidence type="ECO:0000313" key="2">
    <source>
        <dbReference type="Proteomes" id="UP000054359"/>
    </source>
</evidence>
<feature type="non-terminal residue" evidence="1">
    <location>
        <position position="63"/>
    </location>
</feature>
<keyword evidence="2" id="KW-1185">Reference proteome</keyword>
<reference evidence="1 2" key="1">
    <citation type="submission" date="2013-11" db="EMBL/GenBank/DDBJ databases">
        <title>Genome sequencing of Stegodyphus mimosarum.</title>
        <authorList>
            <person name="Bechsgaard J."/>
        </authorList>
    </citation>
    <scope>NUCLEOTIDE SEQUENCE [LARGE SCALE GENOMIC DNA]</scope>
</reference>
<dbReference type="AlphaFoldDB" id="A0A087U0T7"/>
<gene>
    <name evidence="1" type="ORF">X975_09021</name>
</gene>
<sequence>MFYVSVIFISYALYLRNMFNNSLCSFSPMTTYMRRSGTKYRQKDENQNFVLMLYATETNVKAK</sequence>
<organism evidence="1 2">
    <name type="scientific">Stegodyphus mimosarum</name>
    <name type="common">African social velvet spider</name>
    <dbReference type="NCBI Taxonomy" id="407821"/>
    <lineage>
        <taxon>Eukaryota</taxon>
        <taxon>Metazoa</taxon>
        <taxon>Ecdysozoa</taxon>
        <taxon>Arthropoda</taxon>
        <taxon>Chelicerata</taxon>
        <taxon>Arachnida</taxon>
        <taxon>Araneae</taxon>
        <taxon>Araneomorphae</taxon>
        <taxon>Entelegynae</taxon>
        <taxon>Eresoidea</taxon>
        <taxon>Eresidae</taxon>
        <taxon>Stegodyphus</taxon>
    </lineage>
</organism>
<proteinExistence type="predicted"/>
<evidence type="ECO:0000313" key="1">
    <source>
        <dbReference type="EMBL" id="KFM70976.1"/>
    </source>
</evidence>
<accession>A0A087U0T7</accession>